<dbReference type="Pfam" id="PF06039">
    <property type="entry name" value="Mqo"/>
    <property type="match status" value="1"/>
</dbReference>
<dbReference type="AlphaFoldDB" id="A0A2W4W0Z1"/>
<evidence type="ECO:0000256" key="11">
    <source>
        <dbReference type="SAM" id="Phobius"/>
    </source>
</evidence>
<dbReference type="InterPro" id="IPR036188">
    <property type="entry name" value="FAD/NAD-bd_sf"/>
</dbReference>
<proteinExistence type="predicted"/>
<dbReference type="UniPathway" id="UPA00223">
    <property type="reaction ID" value="UER01008"/>
</dbReference>
<evidence type="ECO:0000313" key="12">
    <source>
        <dbReference type="EMBL" id="PZO12748.1"/>
    </source>
</evidence>
<dbReference type="EC" id="1.1.5.4" evidence="4"/>
<evidence type="ECO:0000256" key="6">
    <source>
        <dbReference type="ARBA" id="ARBA00022630"/>
    </source>
</evidence>
<organism evidence="12 13">
    <name type="scientific">Leptolyngbya foveolarum</name>
    <dbReference type="NCBI Taxonomy" id="47253"/>
    <lineage>
        <taxon>Bacteria</taxon>
        <taxon>Bacillati</taxon>
        <taxon>Cyanobacteriota</taxon>
        <taxon>Cyanophyceae</taxon>
        <taxon>Leptolyngbyales</taxon>
        <taxon>Leptolyngbyaceae</taxon>
        <taxon>Leptolyngbya group</taxon>
        <taxon>Leptolyngbya</taxon>
    </lineage>
</organism>
<evidence type="ECO:0000256" key="10">
    <source>
        <dbReference type="ARBA" id="ARBA00031550"/>
    </source>
</evidence>
<evidence type="ECO:0000256" key="5">
    <source>
        <dbReference type="ARBA" id="ARBA00022532"/>
    </source>
</evidence>
<evidence type="ECO:0000256" key="4">
    <source>
        <dbReference type="ARBA" id="ARBA00013026"/>
    </source>
</evidence>
<reference evidence="13" key="1">
    <citation type="submission" date="2018-04" db="EMBL/GenBank/DDBJ databases">
        <authorList>
            <person name="Cornet L."/>
        </authorList>
    </citation>
    <scope>NUCLEOTIDE SEQUENCE [LARGE SCALE GENOMIC DNA]</scope>
</reference>
<dbReference type="PANTHER" id="PTHR43104">
    <property type="entry name" value="L-2-HYDROXYGLUTARATE DEHYDROGENASE, MITOCHONDRIAL"/>
    <property type="match status" value="1"/>
</dbReference>
<comment type="pathway">
    <text evidence="3">Carbohydrate metabolism; tricarboxylic acid cycle; oxaloacetate from (S)-malate (quinone route): step 1/1.</text>
</comment>
<name>A0A2W4W0Z1_9CYAN</name>
<dbReference type="GO" id="GO:0008924">
    <property type="term" value="F:L-malate dehydrogenase (quinone) activity"/>
    <property type="evidence" value="ECO:0007669"/>
    <property type="project" value="UniProtKB-EC"/>
</dbReference>
<keyword evidence="11" id="KW-0472">Membrane</keyword>
<evidence type="ECO:0000256" key="1">
    <source>
        <dbReference type="ARBA" id="ARBA00001139"/>
    </source>
</evidence>
<dbReference type="Gene3D" id="3.50.50.60">
    <property type="entry name" value="FAD/NAD(P)-binding domain"/>
    <property type="match status" value="1"/>
</dbReference>
<dbReference type="Proteomes" id="UP000249354">
    <property type="component" value="Unassembled WGS sequence"/>
</dbReference>
<comment type="cofactor">
    <cofactor evidence="2">
        <name>FAD</name>
        <dbReference type="ChEBI" id="CHEBI:57692"/>
    </cofactor>
</comment>
<dbReference type="PANTHER" id="PTHR43104:SF2">
    <property type="entry name" value="L-2-HYDROXYGLUTARATE DEHYDROGENASE, MITOCHONDRIAL"/>
    <property type="match status" value="1"/>
</dbReference>
<dbReference type="GO" id="GO:0005737">
    <property type="term" value="C:cytoplasm"/>
    <property type="evidence" value="ECO:0007669"/>
    <property type="project" value="TreeGrafter"/>
</dbReference>
<evidence type="ECO:0000256" key="3">
    <source>
        <dbReference type="ARBA" id="ARBA00005012"/>
    </source>
</evidence>
<evidence type="ECO:0000256" key="7">
    <source>
        <dbReference type="ARBA" id="ARBA00022827"/>
    </source>
</evidence>
<keyword evidence="5" id="KW-0816">Tricarboxylic acid cycle</keyword>
<gene>
    <name evidence="12" type="ORF">DCF25_17045</name>
</gene>
<accession>A0A2W4W0Z1</accession>
<keyword evidence="8" id="KW-0560">Oxidoreductase</keyword>
<keyword evidence="6" id="KW-0285">Flavoprotein</keyword>
<keyword evidence="11" id="KW-0812">Transmembrane</keyword>
<dbReference type="EMBL" id="QBMC01000140">
    <property type="protein sequence ID" value="PZO12748.1"/>
    <property type="molecule type" value="Genomic_DNA"/>
</dbReference>
<keyword evidence="11" id="KW-1133">Transmembrane helix</keyword>
<evidence type="ECO:0000256" key="8">
    <source>
        <dbReference type="ARBA" id="ARBA00023002"/>
    </source>
</evidence>
<evidence type="ECO:0000256" key="9">
    <source>
        <dbReference type="ARBA" id="ARBA00030660"/>
    </source>
</evidence>
<reference evidence="12 13" key="2">
    <citation type="submission" date="2018-06" db="EMBL/GenBank/DDBJ databases">
        <title>Metagenomic assembly of (sub)arctic Cyanobacteria and their associated microbiome from non-axenic cultures.</title>
        <authorList>
            <person name="Baurain D."/>
        </authorList>
    </citation>
    <scope>NUCLEOTIDE SEQUENCE [LARGE SCALE GENOMIC DNA]</scope>
    <source>
        <strain evidence="12">ULC129bin1</strain>
    </source>
</reference>
<dbReference type="InterPro" id="IPR006231">
    <property type="entry name" value="MQO"/>
</dbReference>
<sequence>MTQATQDKTTQNPTTQKTATQTDNIYDVVIVGGGVCGTALLYSLSHYTNVNKIALIEKNAEVALVNSKQSSNSQTLHFGDIETNYSLEKATRVNQAAMMVKNYVLKNDVSQEIHTLYHKMVLAIGELEGDFLRDRYETFKDLFPALRIIDRKELADIEPKVVEGRDDSQEMIALFTPDGYTIDFQKLSQSFVKNATQKTDKSIDLMTDTRVKAIQLEGDLYRIETADKTILAKAVAVTSGAHSLLFAKRLGYGQDYALLSAAGSFYFAPAQLNGKVYMVQMKKLPFAAIHGDPEVHDASQTRFGPTAKVLPMLERHRYGTILEYFKTAGLSFDAFRSFFSIVSDLTILWYLIMNFIYDLPIIGKLFFIRKVRKIIPSVKLRELKYAKGYGGIRPQIVNLKSRKLEMGQAKLTGKNIIFNITPSPGASTCLKNAEDDTRQLIEFLGEGYSFDQEKFSADLA</sequence>
<dbReference type="GO" id="GO:0047545">
    <property type="term" value="F:(S)-2-hydroxyglutarate dehydrogenase activity"/>
    <property type="evidence" value="ECO:0007669"/>
    <property type="project" value="TreeGrafter"/>
</dbReference>
<keyword evidence="7" id="KW-0274">FAD</keyword>
<evidence type="ECO:0000256" key="2">
    <source>
        <dbReference type="ARBA" id="ARBA00001974"/>
    </source>
</evidence>
<feature type="transmembrane region" description="Helical" evidence="11">
    <location>
        <begin position="347"/>
        <end position="367"/>
    </location>
</feature>
<dbReference type="GO" id="GO:0006099">
    <property type="term" value="P:tricarboxylic acid cycle"/>
    <property type="evidence" value="ECO:0007669"/>
    <property type="project" value="UniProtKB-UniPathway"/>
</dbReference>
<protein>
    <recommendedName>
        <fullName evidence="4">malate dehydrogenase (quinone)</fullName>
        <ecNumber evidence="4">1.1.5.4</ecNumber>
    </recommendedName>
    <alternativeName>
        <fullName evidence="10">MQO</fullName>
    </alternativeName>
    <alternativeName>
        <fullName evidence="9">Malate dehydrogenase [quinone]</fullName>
    </alternativeName>
</protein>
<comment type="catalytic activity">
    <reaction evidence="1">
        <text>(S)-malate + a quinone = a quinol + oxaloacetate</text>
        <dbReference type="Rhea" id="RHEA:46012"/>
        <dbReference type="ChEBI" id="CHEBI:15589"/>
        <dbReference type="ChEBI" id="CHEBI:16452"/>
        <dbReference type="ChEBI" id="CHEBI:24646"/>
        <dbReference type="ChEBI" id="CHEBI:132124"/>
        <dbReference type="EC" id="1.1.5.4"/>
    </reaction>
</comment>
<dbReference type="Gene3D" id="3.30.9.10">
    <property type="entry name" value="D-Amino Acid Oxidase, subunit A, domain 2"/>
    <property type="match status" value="1"/>
</dbReference>
<dbReference type="SUPFAM" id="SSF51905">
    <property type="entry name" value="FAD/NAD(P)-binding domain"/>
    <property type="match status" value="1"/>
</dbReference>
<comment type="caution">
    <text evidence="12">The sequence shown here is derived from an EMBL/GenBank/DDBJ whole genome shotgun (WGS) entry which is preliminary data.</text>
</comment>
<evidence type="ECO:0000313" key="13">
    <source>
        <dbReference type="Proteomes" id="UP000249354"/>
    </source>
</evidence>